<feature type="binding site" evidence="3">
    <location>
        <position position="89"/>
    </location>
    <ligand>
        <name>NADP(+)</name>
        <dbReference type="ChEBI" id="CHEBI:58349"/>
    </ligand>
</feature>
<feature type="binding site" evidence="3">
    <location>
        <begin position="137"/>
        <end position="141"/>
    </location>
    <ligand>
        <name>NADP(+)</name>
        <dbReference type="ChEBI" id="CHEBI:58349"/>
    </ligand>
</feature>
<dbReference type="PANTHER" id="PTHR21089">
    <property type="entry name" value="SHIKIMATE DEHYDROGENASE"/>
    <property type="match status" value="1"/>
</dbReference>
<feature type="binding site" evidence="3">
    <location>
        <position position="98"/>
    </location>
    <ligand>
        <name>shikimate</name>
        <dbReference type="ChEBI" id="CHEBI:36208"/>
    </ligand>
</feature>
<dbReference type="EC" id="1.1.1.25" evidence="3"/>
<sequence>MSIGSFSLGLVGGGIARSLTPAMQEREGREQGLALTYRLVDAERPDGRGFGVDDLPEVLTGAERFGLDGLNVTHPFKQAVVPLLDDLSEAAADLGAVNTVVLRDGKRVGHNTDTTGYAAALAAGLPDAPRDRVVLVGAGGAGVAVGYGLLAEGVGRLGVHDVDADRAHACVVRLAKRYGDHAVEVVTDLPGALAGADGLVNATPVGMHGHAGLPVPAELVRGDLWVSDVVYFPLETELVALARSRGCRVLPGGAMAVQQAVGAFELFTGRPADAERMQRHFRELTA</sequence>
<feature type="domain" description="Shikimate dehydrogenase substrate binding N-terminal" evidence="4">
    <location>
        <begin position="10"/>
        <end position="100"/>
    </location>
</feature>
<organism evidence="6 7">
    <name type="scientific">Nocardioides aurantiacus</name>
    <dbReference type="NCBI Taxonomy" id="86796"/>
    <lineage>
        <taxon>Bacteria</taxon>
        <taxon>Bacillati</taxon>
        <taxon>Actinomycetota</taxon>
        <taxon>Actinomycetes</taxon>
        <taxon>Propionibacteriales</taxon>
        <taxon>Nocardioidaceae</taxon>
        <taxon>Nocardioides</taxon>
    </lineage>
</organism>
<dbReference type="SUPFAM" id="SSF53223">
    <property type="entry name" value="Aminoacid dehydrogenase-like, N-terminal domain"/>
    <property type="match status" value="1"/>
</dbReference>
<feature type="binding site" evidence="3">
    <location>
        <position position="231"/>
    </location>
    <ligand>
        <name>shikimate</name>
        <dbReference type="ChEBI" id="CHEBI:36208"/>
    </ligand>
</feature>
<keyword evidence="3" id="KW-0521">NADP</keyword>
<comment type="function">
    <text evidence="3">Involved in the biosynthesis of the chorismate, which leads to the biosynthesis of aromatic amino acids. Catalyzes the reversible NADPH linked reduction of 3-dehydroshikimate (DHSA) to yield shikimate (SA).</text>
</comment>
<dbReference type="InterPro" id="IPR046346">
    <property type="entry name" value="Aminoacid_DH-like_N_sf"/>
</dbReference>
<protein>
    <recommendedName>
        <fullName evidence="3">Shikimate dehydrogenase (NADP(+))</fullName>
        <shortName evidence="3">SDH</shortName>
        <ecNumber evidence="3">1.1.1.25</ecNumber>
    </recommendedName>
</protein>
<dbReference type="CDD" id="cd01065">
    <property type="entry name" value="NAD_bind_Shikimate_DH"/>
    <property type="match status" value="1"/>
</dbReference>
<dbReference type="Gene3D" id="3.40.50.10860">
    <property type="entry name" value="Leucine Dehydrogenase, chain A, domain 1"/>
    <property type="match status" value="1"/>
</dbReference>
<feature type="active site" description="Proton acceptor" evidence="3">
    <location>
        <position position="77"/>
    </location>
</feature>
<dbReference type="Gene3D" id="3.40.50.720">
    <property type="entry name" value="NAD(P)-binding Rossmann-like Domain"/>
    <property type="match status" value="1"/>
</dbReference>
<comment type="caution">
    <text evidence="3">Lacks conserved residue(s) required for the propagation of feature annotation.</text>
</comment>
<dbReference type="Pfam" id="PF18317">
    <property type="entry name" value="SDH_C"/>
    <property type="match status" value="1"/>
</dbReference>
<evidence type="ECO:0000313" key="7">
    <source>
        <dbReference type="Proteomes" id="UP000281738"/>
    </source>
</evidence>
<evidence type="ECO:0000256" key="1">
    <source>
        <dbReference type="ARBA" id="ARBA00004871"/>
    </source>
</evidence>
<dbReference type="GO" id="GO:0050661">
    <property type="term" value="F:NADP binding"/>
    <property type="evidence" value="ECO:0007669"/>
    <property type="project" value="TreeGrafter"/>
</dbReference>
<comment type="pathway">
    <text evidence="1 3">Metabolic intermediate biosynthesis; chorismate biosynthesis; chorismate from D-erythrose 4-phosphate and phosphoenolpyruvate: step 4/7.</text>
</comment>
<comment type="subunit">
    <text evidence="3">Homodimer.</text>
</comment>
<dbReference type="AlphaFoldDB" id="A0A3N2CPF9"/>
<dbReference type="GO" id="GO:0008652">
    <property type="term" value="P:amino acid biosynthetic process"/>
    <property type="evidence" value="ECO:0007669"/>
    <property type="project" value="UniProtKB-KW"/>
</dbReference>
<feature type="binding site" evidence="3">
    <location>
        <position position="229"/>
    </location>
    <ligand>
        <name>NADP(+)</name>
        <dbReference type="ChEBI" id="CHEBI:58349"/>
    </ligand>
</feature>
<feature type="binding site" evidence="3">
    <location>
        <position position="113"/>
    </location>
    <ligand>
        <name>shikimate</name>
        <dbReference type="ChEBI" id="CHEBI:36208"/>
    </ligand>
</feature>
<feature type="binding site" evidence="3">
    <location>
        <begin position="18"/>
        <end position="20"/>
    </location>
    <ligand>
        <name>shikimate</name>
        <dbReference type="ChEBI" id="CHEBI:36208"/>
    </ligand>
</feature>
<reference evidence="6 7" key="1">
    <citation type="submission" date="2018-11" db="EMBL/GenBank/DDBJ databases">
        <title>Sequencing the genomes of 1000 actinobacteria strains.</title>
        <authorList>
            <person name="Klenk H.-P."/>
        </authorList>
    </citation>
    <scope>NUCLEOTIDE SEQUENCE [LARGE SCALE GENOMIC DNA]</scope>
    <source>
        <strain evidence="6 7">DSM 12652</strain>
    </source>
</reference>
<evidence type="ECO:0000259" key="5">
    <source>
        <dbReference type="Pfam" id="PF18317"/>
    </source>
</evidence>
<dbReference type="OrthoDB" id="9776868at2"/>
<dbReference type="GO" id="GO:0009423">
    <property type="term" value="P:chorismate biosynthetic process"/>
    <property type="evidence" value="ECO:0007669"/>
    <property type="project" value="UniProtKB-UniRule"/>
</dbReference>
<evidence type="ECO:0000256" key="3">
    <source>
        <dbReference type="HAMAP-Rule" id="MF_00222"/>
    </source>
</evidence>
<proteinExistence type="inferred from homology"/>
<dbReference type="InterPro" id="IPR013708">
    <property type="entry name" value="Shikimate_DH-bd_N"/>
</dbReference>
<dbReference type="InterPro" id="IPR041121">
    <property type="entry name" value="SDH_C"/>
</dbReference>
<evidence type="ECO:0000256" key="2">
    <source>
        <dbReference type="ARBA" id="ARBA00023141"/>
    </source>
</evidence>
<dbReference type="NCBIfam" id="NF001319">
    <property type="entry name" value="PRK00258.3-3"/>
    <property type="match status" value="1"/>
</dbReference>
<dbReference type="GO" id="GO:0004764">
    <property type="term" value="F:shikimate 3-dehydrogenase (NADP+) activity"/>
    <property type="evidence" value="ECO:0007669"/>
    <property type="project" value="UniProtKB-UniRule"/>
</dbReference>
<gene>
    <name evidence="3" type="primary">aroE</name>
    <name evidence="6" type="ORF">EDD33_0241</name>
</gene>
<evidence type="ECO:0000313" key="6">
    <source>
        <dbReference type="EMBL" id="ROR89417.1"/>
    </source>
</evidence>
<dbReference type="InterPro" id="IPR022893">
    <property type="entry name" value="Shikimate_DH_fam"/>
</dbReference>
<dbReference type="GO" id="GO:0009073">
    <property type="term" value="P:aromatic amino acid family biosynthetic process"/>
    <property type="evidence" value="ECO:0007669"/>
    <property type="project" value="UniProtKB-KW"/>
</dbReference>
<feature type="binding site" evidence="3">
    <location>
        <position position="259"/>
    </location>
    <ligand>
        <name>shikimate</name>
        <dbReference type="ChEBI" id="CHEBI:36208"/>
    </ligand>
</feature>
<dbReference type="HAMAP" id="MF_00222">
    <property type="entry name" value="Shikimate_DH_AroE"/>
    <property type="match status" value="1"/>
</dbReference>
<feature type="domain" description="SDH C-terminal" evidence="5">
    <location>
        <begin position="255"/>
        <end position="278"/>
    </location>
</feature>
<comment type="similarity">
    <text evidence="3">Belongs to the shikimate dehydrogenase family.</text>
</comment>
<evidence type="ECO:0000259" key="4">
    <source>
        <dbReference type="Pfam" id="PF08501"/>
    </source>
</evidence>
<dbReference type="RefSeq" id="WP_123388779.1">
    <property type="nucleotide sequence ID" value="NZ_RKHO01000001.1"/>
</dbReference>
<dbReference type="Proteomes" id="UP000281738">
    <property type="component" value="Unassembled WGS sequence"/>
</dbReference>
<feature type="binding site" evidence="3">
    <location>
        <position position="252"/>
    </location>
    <ligand>
        <name>NADP(+)</name>
        <dbReference type="ChEBI" id="CHEBI:58349"/>
    </ligand>
</feature>
<keyword evidence="7" id="KW-1185">Reference proteome</keyword>
<dbReference type="GO" id="GO:0019632">
    <property type="term" value="P:shikimate metabolic process"/>
    <property type="evidence" value="ECO:0007669"/>
    <property type="project" value="TreeGrafter"/>
</dbReference>
<dbReference type="EMBL" id="RKHO01000001">
    <property type="protein sequence ID" value="ROR89417.1"/>
    <property type="molecule type" value="Genomic_DNA"/>
</dbReference>
<dbReference type="SUPFAM" id="SSF51735">
    <property type="entry name" value="NAD(P)-binding Rossmann-fold domains"/>
    <property type="match status" value="1"/>
</dbReference>
<dbReference type="NCBIfam" id="NF009201">
    <property type="entry name" value="PRK12549.1"/>
    <property type="match status" value="1"/>
</dbReference>
<feature type="binding site" evidence="3">
    <location>
        <position position="73"/>
    </location>
    <ligand>
        <name>shikimate</name>
        <dbReference type="ChEBI" id="CHEBI:36208"/>
    </ligand>
</feature>
<keyword evidence="3" id="KW-0028">Amino-acid biosynthesis</keyword>
<name>A0A3N2CPF9_9ACTN</name>
<dbReference type="UniPathway" id="UPA00053">
    <property type="reaction ID" value="UER00087"/>
</dbReference>
<keyword evidence="2 3" id="KW-0057">Aromatic amino acid biosynthesis</keyword>
<dbReference type="PANTHER" id="PTHR21089:SF1">
    <property type="entry name" value="BIFUNCTIONAL 3-DEHYDROQUINATE DEHYDRATASE_SHIKIMATE DEHYDROGENASE, CHLOROPLASTIC"/>
    <property type="match status" value="1"/>
</dbReference>
<dbReference type="GO" id="GO:0005829">
    <property type="term" value="C:cytosol"/>
    <property type="evidence" value="ECO:0007669"/>
    <property type="project" value="TreeGrafter"/>
</dbReference>
<accession>A0A3N2CPF9</accession>
<dbReference type="Pfam" id="PF08501">
    <property type="entry name" value="Shikimate_dh_N"/>
    <property type="match status" value="1"/>
</dbReference>
<comment type="catalytic activity">
    <reaction evidence="3">
        <text>shikimate + NADP(+) = 3-dehydroshikimate + NADPH + H(+)</text>
        <dbReference type="Rhea" id="RHEA:17737"/>
        <dbReference type="ChEBI" id="CHEBI:15378"/>
        <dbReference type="ChEBI" id="CHEBI:16630"/>
        <dbReference type="ChEBI" id="CHEBI:36208"/>
        <dbReference type="ChEBI" id="CHEBI:57783"/>
        <dbReference type="ChEBI" id="CHEBI:58349"/>
        <dbReference type="EC" id="1.1.1.25"/>
    </reaction>
</comment>
<comment type="caution">
    <text evidence="6">The sequence shown here is derived from an EMBL/GenBank/DDBJ whole genome shotgun (WGS) entry which is preliminary data.</text>
</comment>
<dbReference type="InterPro" id="IPR036291">
    <property type="entry name" value="NAD(P)-bd_dom_sf"/>
</dbReference>
<keyword evidence="3" id="KW-0560">Oxidoreductase</keyword>